<dbReference type="RefSeq" id="WP_371949609.1">
    <property type="nucleotide sequence ID" value="NZ_JAXCEI010000005.1"/>
</dbReference>
<gene>
    <name evidence="2" type="ORF">SM611_12200</name>
</gene>
<evidence type="ECO:0000313" key="3">
    <source>
        <dbReference type="Proteomes" id="UP001569963"/>
    </source>
</evidence>
<evidence type="ECO:0000313" key="2">
    <source>
        <dbReference type="EMBL" id="MFA1539692.1"/>
    </source>
</evidence>
<dbReference type="Proteomes" id="UP001569963">
    <property type="component" value="Unassembled WGS sequence"/>
</dbReference>
<accession>A0ABV4Q952</accession>
<organism evidence="2 3">
    <name type="scientific">Actinomadura monticuli</name>
    <dbReference type="NCBI Taxonomy" id="3097367"/>
    <lineage>
        <taxon>Bacteria</taxon>
        <taxon>Bacillati</taxon>
        <taxon>Actinomycetota</taxon>
        <taxon>Actinomycetes</taxon>
        <taxon>Streptosporangiales</taxon>
        <taxon>Thermomonosporaceae</taxon>
        <taxon>Actinomadura</taxon>
    </lineage>
</organism>
<keyword evidence="3" id="KW-1185">Reference proteome</keyword>
<dbReference type="EMBL" id="JAXCEI010000005">
    <property type="protein sequence ID" value="MFA1539692.1"/>
    <property type="molecule type" value="Genomic_DNA"/>
</dbReference>
<reference evidence="2 3" key="1">
    <citation type="submission" date="2023-11" db="EMBL/GenBank/DDBJ databases">
        <title>Actinomadura monticuli sp. nov., isolated from volcanic ash.</title>
        <authorList>
            <person name="Lee S.D."/>
            <person name="Yang H."/>
            <person name="Kim I.S."/>
        </authorList>
    </citation>
    <scope>NUCLEOTIDE SEQUENCE [LARGE SCALE GENOMIC DNA]</scope>
    <source>
        <strain evidence="2 3">DLS-62</strain>
    </source>
</reference>
<sequence length="83" mass="8997">MRRVVASGAPIPTTCRRSTHPRTKSSDDEFPKWSDVVAAAGEEEAVAKARERNQSSIDGHRLTERCKALGGQSQISGVFGNDQ</sequence>
<name>A0ABV4Q952_9ACTN</name>
<feature type="region of interest" description="Disordered" evidence="1">
    <location>
        <begin position="1"/>
        <end position="29"/>
    </location>
</feature>
<evidence type="ECO:0000256" key="1">
    <source>
        <dbReference type="SAM" id="MobiDB-lite"/>
    </source>
</evidence>
<protein>
    <submittedName>
        <fullName evidence="2">Uncharacterized protein</fullName>
    </submittedName>
</protein>
<comment type="caution">
    <text evidence="2">The sequence shown here is derived from an EMBL/GenBank/DDBJ whole genome shotgun (WGS) entry which is preliminary data.</text>
</comment>
<proteinExistence type="predicted"/>